<evidence type="ECO:0000313" key="1">
    <source>
        <dbReference type="EMBL" id="VXA83937.1"/>
    </source>
</evidence>
<dbReference type="RefSeq" id="WP_236553493.1">
    <property type="nucleotide sequence ID" value="NZ_LR732798.1"/>
</dbReference>
<dbReference type="AlphaFoldDB" id="A0A653KX98"/>
<accession>A0A653KX98</accession>
<sequence length="175" mass="19539">MIVIDIYFSLSRLFGLTMGQTEGLVMIIYGKYGGAALRAVHLMVQNNYGHATAWDMAIAEAFGGDISTGKFKNNPKVTFLTLCSLGCISCIMPVHYIAATKTRAYVLAAIDLLSHKDITKPINPEQLWLEVISACKSGKLVKHNNQMDVILTLWYAGVLNPEWDRDAIRIDYRRI</sequence>
<dbReference type="InterPro" id="IPR053917">
    <property type="entry name" value="DUF6979"/>
</dbReference>
<protein>
    <submittedName>
        <fullName evidence="1">Uncharacterized protein</fullName>
    </submittedName>
</protein>
<proteinExistence type="predicted"/>
<reference evidence="1 2" key="1">
    <citation type="submission" date="2019-10" db="EMBL/GenBank/DDBJ databases">
        <authorList>
            <person name="Karimi E."/>
        </authorList>
    </citation>
    <scope>NUCLEOTIDE SEQUENCE [LARGE SCALE GENOMIC DNA]</scope>
    <source>
        <strain evidence="1">Aeromonas sp. 8C</strain>
    </source>
</reference>
<organism evidence="1 2">
    <name type="scientific">Aeromonas veronii</name>
    <dbReference type="NCBI Taxonomy" id="654"/>
    <lineage>
        <taxon>Bacteria</taxon>
        <taxon>Pseudomonadati</taxon>
        <taxon>Pseudomonadota</taxon>
        <taxon>Gammaproteobacteria</taxon>
        <taxon>Aeromonadales</taxon>
        <taxon>Aeromonadaceae</taxon>
        <taxon>Aeromonas</taxon>
    </lineage>
</organism>
<evidence type="ECO:0000313" key="2">
    <source>
        <dbReference type="Proteomes" id="UP000439123"/>
    </source>
</evidence>
<dbReference type="EMBL" id="CABWLC010000008">
    <property type="protein sequence ID" value="VXA83937.1"/>
    <property type="molecule type" value="Genomic_DNA"/>
</dbReference>
<dbReference type="Pfam" id="PF22399">
    <property type="entry name" value="DUF6979"/>
    <property type="match status" value="1"/>
</dbReference>
<name>A0A653KX98_AERVE</name>
<dbReference type="Proteomes" id="UP000439123">
    <property type="component" value="Unassembled WGS sequence"/>
</dbReference>
<gene>
    <name evidence="1" type="ORF">AERO8C_160090</name>
</gene>